<evidence type="ECO:0000256" key="5">
    <source>
        <dbReference type="ARBA" id="ARBA00022777"/>
    </source>
</evidence>
<organism evidence="10 11">
    <name type="scientific">Euzebya pacifica</name>
    <dbReference type="NCBI Taxonomy" id="1608957"/>
    <lineage>
        <taxon>Bacteria</taxon>
        <taxon>Bacillati</taxon>
        <taxon>Actinomycetota</taxon>
        <taxon>Nitriliruptoria</taxon>
        <taxon>Euzebyales</taxon>
    </lineage>
</organism>
<keyword evidence="7" id="KW-0444">Lipid biosynthesis</keyword>
<accession>A0A346XYF0</accession>
<evidence type="ECO:0000256" key="1">
    <source>
        <dbReference type="ARBA" id="ARBA00001946"/>
    </source>
</evidence>
<evidence type="ECO:0000313" key="11">
    <source>
        <dbReference type="Proteomes" id="UP000264006"/>
    </source>
</evidence>
<evidence type="ECO:0000256" key="4">
    <source>
        <dbReference type="ARBA" id="ARBA00022741"/>
    </source>
</evidence>
<dbReference type="InterPro" id="IPR016064">
    <property type="entry name" value="NAD/diacylglycerol_kinase_sf"/>
</dbReference>
<keyword evidence="8" id="KW-1208">Phospholipid metabolism</keyword>
<protein>
    <submittedName>
        <fullName evidence="10">Transcription regulator</fullName>
    </submittedName>
</protein>
<dbReference type="InterPro" id="IPR045540">
    <property type="entry name" value="YegS/DAGK_C"/>
</dbReference>
<dbReference type="SUPFAM" id="SSF111331">
    <property type="entry name" value="NAD kinase/diacylglycerol kinase-like"/>
    <property type="match status" value="1"/>
</dbReference>
<keyword evidence="11" id="KW-1185">Reference proteome</keyword>
<dbReference type="InterPro" id="IPR017438">
    <property type="entry name" value="ATP-NAD_kinase_N"/>
</dbReference>
<dbReference type="PANTHER" id="PTHR12358">
    <property type="entry name" value="SPHINGOSINE KINASE"/>
    <property type="match status" value="1"/>
</dbReference>
<keyword evidence="4" id="KW-0547">Nucleotide-binding</keyword>
<keyword evidence="3" id="KW-0808">Transferase</keyword>
<evidence type="ECO:0000256" key="8">
    <source>
        <dbReference type="ARBA" id="ARBA00023264"/>
    </source>
</evidence>
<comment type="similarity">
    <text evidence="2">Belongs to the diacylglycerol/lipid kinase family.</text>
</comment>
<sequence>MVVACGGDGSLHLLVERARALGLADRVELGLVPLGTGNDFAGHLGIPTDPDGAAAVLRDGPTRAMDVLIGDDDQVVVNAVHVGIGVEAARRADDLKASLGALAYPLGAMVAGVAAEGLQVEVRVDGERIDLGDPALMVIVGNGPTIGGGTPAVPSARPDDGVLDVVVSHAVGPAARTAFGMALARGTHVDRDDVVTARGGRVEILGPRLAHNADGDLAEATDTPRSYRIEPASYRLRVPPAP</sequence>
<keyword evidence="5" id="KW-0418">Kinase</keyword>
<reference evidence="10 11" key="1">
    <citation type="submission" date="2018-09" db="EMBL/GenBank/DDBJ databases">
        <title>Complete genome sequence of Euzebya sp. DY32-46 isolated from seawater of Pacific Ocean.</title>
        <authorList>
            <person name="Xu L."/>
            <person name="Wu Y.-H."/>
            <person name="Xu X.-W."/>
        </authorList>
    </citation>
    <scope>NUCLEOTIDE SEQUENCE [LARGE SCALE GENOMIC DNA]</scope>
    <source>
        <strain evidence="10 11">DY32-46</strain>
    </source>
</reference>
<evidence type="ECO:0000256" key="6">
    <source>
        <dbReference type="ARBA" id="ARBA00022840"/>
    </source>
</evidence>
<gene>
    <name evidence="10" type="ORF">DVS28_a2567</name>
</gene>
<name>A0A346XYF0_9ACTN</name>
<evidence type="ECO:0000256" key="2">
    <source>
        <dbReference type="ARBA" id="ARBA00005983"/>
    </source>
</evidence>
<dbReference type="InterPro" id="IPR001206">
    <property type="entry name" value="Diacylglycerol_kinase_cat_dom"/>
</dbReference>
<proteinExistence type="inferred from homology"/>
<dbReference type="GO" id="GO:0008654">
    <property type="term" value="P:phospholipid biosynthetic process"/>
    <property type="evidence" value="ECO:0007669"/>
    <property type="project" value="UniProtKB-KW"/>
</dbReference>
<keyword evidence="7" id="KW-0443">Lipid metabolism</keyword>
<dbReference type="KEGG" id="euz:DVS28_a2567"/>
<dbReference type="AlphaFoldDB" id="A0A346XYF0"/>
<dbReference type="Pfam" id="PF00781">
    <property type="entry name" value="DAGK_cat"/>
    <property type="match status" value="1"/>
</dbReference>
<evidence type="ECO:0000256" key="3">
    <source>
        <dbReference type="ARBA" id="ARBA00022679"/>
    </source>
</evidence>
<comment type="cofactor">
    <cofactor evidence="1">
        <name>Mg(2+)</name>
        <dbReference type="ChEBI" id="CHEBI:18420"/>
    </cofactor>
</comment>
<keyword evidence="6" id="KW-0067">ATP-binding</keyword>
<evidence type="ECO:0000256" key="7">
    <source>
        <dbReference type="ARBA" id="ARBA00023209"/>
    </source>
</evidence>
<dbReference type="GO" id="GO:0016301">
    <property type="term" value="F:kinase activity"/>
    <property type="evidence" value="ECO:0007669"/>
    <property type="project" value="UniProtKB-KW"/>
</dbReference>
<keyword evidence="7" id="KW-0594">Phospholipid biosynthesis</keyword>
<dbReference type="PROSITE" id="PS50146">
    <property type="entry name" value="DAGK"/>
    <property type="match status" value="1"/>
</dbReference>
<dbReference type="PANTHER" id="PTHR12358:SF54">
    <property type="entry name" value="SPHINGOSINE KINASE RELATED PROTEIN"/>
    <property type="match status" value="1"/>
</dbReference>
<evidence type="ECO:0000259" key="9">
    <source>
        <dbReference type="PROSITE" id="PS50146"/>
    </source>
</evidence>
<dbReference type="Gene3D" id="3.40.50.10330">
    <property type="entry name" value="Probable inorganic polyphosphate/atp-NAD kinase, domain 1"/>
    <property type="match status" value="1"/>
</dbReference>
<dbReference type="EMBL" id="CP031165">
    <property type="protein sequence ID" value="AXV07247.1"/>
    <property type="molecule type" value="Genomic_DNA"/>
</dbReference>
<evidence type="ECO:0000313" key="10">
    <source>
        <dbReference type="EMBL" id="AXV07247.1"/>
    </source>
</evidence>
<feature type="domain" description="DAGKc" evidence="9">
    <location>
        <begin position="1"/>
        <end position="74"/>
    </location>
</feature>
<dbReference type="Proteomes" id="UP000264006">
    <property type="component" value="Chromosome"/>
</dbReference>
<dbReference type="Gene3D" id="2.60.200.40">
    <property type="match status" value="1"/>
</dbReference>
<dbReference type="Pfam" id="PF19279">
    <property type="entry name" value="YegS_C"/>
    <property type="match status" value="1"/>
</dbReference>
<dbReference type="InterPro" id="IPR050187">
    <property type="entry name" value="Lipid_Phosphate_FormReg"/>
</dbReference>
<dbReference type="GO" id="GO:0005524">
    <property type="term" value="F:ATP binding"/>
    <property type="evidence" value="ECO:0007669"/>
    <property type="project" value="UniProtKB-KW"/>
</dbReference>